<reference evidence="2" key="1">
    <citation type="submission" date="2018-09" db="EMBL/GenBank/DDBJ databases">
        <title>Genome sequencing and analysis.</title>
        <authorList>
            <person name="Huang Y.-T."/>
        </authorList>
    </citation>
    <scope>NUCLEOTIDE SEQUENCE</scope>
    <source>
        <strain evidence="2">HIDE</strain>
    </source>
</reference>
<dbReference type="RefSeq" id="WP_208140276.1">
    <property type="nucleotide sequence ID" value="NZ_CP032664.1"/>
</dbReference>
<feature type="region of interest" description="Disordered" evidence="1">
    <location>
        <begin position="1"/>
        <end position="69"/>
    </location>
</feature>
<evidence type="ECO:0000256" key="1">
    <source>
        <dbReference type="SAM" id="MobiDB-lite"/>
    </source>
</evidence>
<protein>
    <submittedName>
        <fullName evidence="2">Uncharacterized protein</fullName>
    </submittedName>
</protein>
<evidence type="ECO:0000313" key="2">
    <source>
        <dbReference type="EMBL" id="QQO83505.1"/>
    </source>
</evidence>
<sequence length="69" mass="7679">MTALTRAANKRLWSGKGGRKKRQEKASGKSVRKKRQEKASGKSVRKKRQEKASGKSVIVPSSGEQVQKR</sequence>
<accession>A0A7T8EBW0</accession>
<organism evidence="2">
    <name type="scientific">Shewanella algae</name>
    <dbReference type="NCBI Taxonomy" id="38313"/>
    <lineage>
        <taxon>Bacteria</taxon>
        <taxon>Pseudomonadati</taxon>
        <taxon>Pseudomonadota</taxon>
        <taxon>Gammaproteobacteria</taxon>
        <taxon>Alteromonadales</taxon>
        <taxon>Shewanellaceae</taxon>
        <taxon>Shewanella</taxon>
    </lineage>
</organism>
<name>A0A7T8EBW0_9GAMM</name>
<gene>
    <name evidence="2" type="ORF">D7032_09665</name>
</gene>
<dbReference type="AlphaFoldDB" id="A0A7T8EBW0"/>
<proteinExistence type="predicted"/>
<dbReference type="EMBL" id="CP032664">
    <property type="protein sequence ID" value="QQO83505.1"/>
    <property type="molecule type" value="Genomic_DNA"/>
</dbReference>